<dbReference type="EMBL" id="MCFG01000193">
    <property type="protein sequence ID" value="ORX78931.1"/>
    <property type="molecule type" value="Genomic_DNA"/>
</dbReference>
<feature type="compositionally biased region" description="Basic and acidic residues" evidence="2">
    <location>
        <begin position="119"/>
        <end position="151"/>
    </location>
</feature>
<protein>
    <submittedName>
        <fullName evidence="3">Uncharacterized protein</fullName>
    </submittedName>
</protein>
<feature type="compositionally biased region" description="Basic and acidic residues" evidence="2">
    <location>
        <begin position="375"/>
        <end position="386"/>
    </location>
</feature>
<name>A0A1Y1WZE8_9FUNG</name>
<evidence type="ECO:0000313" key="4">
    <source>
        <dbReference type="Proteomes" id="UP000193944"/>
    </source>
</evidence>
<dbReference type="OrthoDB" id="2155467at2759"/>
<feature type="compositionally biased region" description="Polar residues" evidence="2">
    <location>
        <begin position="442"/>
        <end position="458"/>
    </location>
</feature>
<evidence type="ECO:0000256" key="2">
    <source>
        <dbReference type="SAM" id="MobiDB-lite"/>
    </source>
</evidence>
<feature type="region of interest" description="Disordered" evidence="2">
    <location>
        <begin position="238"/>
        <end position="276"/>
    </location>
</feature>
<feature type="region of interest" description="Disordered" evidence="2">
    <location>
        <begin position="967"/>
        <end position="992"/>
    </location>
</feature>
<reference evidence="3 4" key="1">
    <citation type="submission" date="2016-08" db="EMBL/GenBank/DDBJ databases">
        <title>A Parts List for Fungal Cellulosomes Revealed by Comparative Genomics.</title>
        <authorList>
            <consortium name="DOE Joint Genome Institute"/>
            <person name="Haitjema C.H."/>
            <person name="Gilmore S.P."/>
            <person name="Henske J.K."/>
            <person name="Solomon K.V."/>
            <person name="De Groot R."/>
            <person name="Kuo A."/>
            <person name="Mondo S.J."/>
            <person name="Salamov A.A."/>
            <person name="Labutti K."/>
            <person name="Zhao Z."/>
            <person name="Chiniquy J."/>
            <person name="Barry K."/>
            <person name="Brewer H.M."/>
            <person name="Purvine S.O."/>
            <person name="Wright A.T."/>
            <person name="Boxma B."/>
            <person name="Van Alen T."/>
            <person name="Hackstein J.H."/>
            <person name="Baker S.E."/>
            <person name="Grigoriev I.V."/>
            <person name="O'Malley M.A."/>
        </authorList>
    </citation>
    <scope>NUCLEOTIDE SEQUENCE [LARGE SCALE GENOMIC DNA]</scope>
    <source>
        <strain evidence="3 4">S4</strain>
    </source>
</reference>
<dbReference type="AlphaFoldDB" id="A0A1Y1WZE8"/>
<feature type="compositionally biased region" description="Basic residues" evidence="2">
    <location>
        <begin position="975"/>
        <end position="992"/>
    </location>
</feature>
<dbReference type="Proteomes" id="UP000193944">
    <property type="component" value="Unassembled WGS sequence"/>
</dbReference>
<evidence type="ECO:0000256" key="1">
    <source>
        <dbReference type="SAM" id="Coils"/>
    </source>
</evidence>
<accession>A0A1Y1WZE8</accession>
<keyword evidence="1" id="KW-0175">Coiled coil</keyword>
<feature type="compositionally biased region" description="Acidic residues" evidence="2">
    <location>
        <begin position="419"/>
        <end position="431"/>
    </location>
</feature>
<feature type="region of interest" description="Disordered" evidence="2">
    <location>
        <begin position="695"/>
        <end position="742"/>
    </location>
</feature>
<comment type="caution">
    <text evidence="3">The sequence shown here is derived from an EMBL/GenBank/DDBJ whole genome shotgun (WGS) entry which is preliminary data.</text>
</comment>
<feature type="compositionally biased region" description="Low complexity" evidence="2">
    <location>
        <begin position="707"/>
        <end position="722"/>
    </location>
</feature>
<organism evidence="3 4">
    <name type="scientific">Anaeromyces robustus</name>
    <dbReference type="NCBI Taxonomy" id="1754192"/>
    <lineage>
        <taxon>Eukaryota</taxon>
        <taxon>Fungi</taxon>
        <taxon>Fungi incertae sedis</taxon>
        <taxon>Chytridiomycota</taxon>
        <taxon>Chytridiomycota incertae sedis</taxon>
        <taxon>Neocallimastigomycetes</taxon>
        <taxon>Neocallimastigales</taxon>
        <taxon>Neocallimastigaceae</taxon>
        <taxon>Anaeromyces</taxon>
    </lineage>
</organism>
<feature type="region of interest" description="Disordered" evidence="2">
    <location>
        <begin position="202"/>
        <end position="221"/>
    </location>
</feature>
<evidence type="ECO:0000313" key="3">
    <source>
        <dbReference type="EMBL" id="ORX78931.1"/>
    </source>
</evidence>
<reference evidence="3 4" key="2">
    <citation type="submission" date="2016-08" db="EMBL/GenBank/DDBJ databases">
        <title>Pervasive Adenine N6-methylation of Active Genes in Fungi.</title>
        <authorList>
            <consortium name="DOE Joint Genome Institute"/>
            <person name="Mondo S.J."/>
            <person name="Dannebaum R.O."/>
            <person name="Kuo R.C."/>
            <person name="Labutti K."/>
            <person name="Haridas S."/>
            <person name="Kuo A."/>
            <person name="Salamov A."/>
            <person name="Ahrendt S.R."/>
            <person name="Lipzen A."/>
            <person name="Sullivan W."/>
            <person name="Andreopoulos W.B."/>
            <person name="Clum A."/>
            <person name="Lindquist E."/>
            <person name="Daum C."/>
            <person name="Ramamoorthy G.K."/>
            <person name="Gryganskyi A."/>
            <person name="Culley D."/>
            <person name="Magnuson J.K."/>
            <person name="James T.Y."/>
            <person name="O'Malley M.A."/>
            <person name="Stajich J.E."/>
            <person name="Spatafora J.W."/>
            <person name="Visel A."/>
            <person name="Grigoriev I.V."/>
        </authorList>
    </citation>
    <scope>NUCLEOTIDE SEQUENCE [LARGE SCALE GENOMIC DNA]</scope>
    <source>
        <strain evidence="3 4">S4</strain>
    </source>
</reference>
<feature type="region of interest" description="Disordered" evidence="2">
    <location>
        <begin position="372"/>
        <end position="392"/>
    </location>
</feature>
<feature type="region of interest" description="Disordered" evidence="2">
    <location>
        <begin position="413"/>
        <end position="493"/>
    </location>
</feature>
<feature type="coiled-coil region" evidence="1">
    <location>
        <begin position="319"/>
        <end position="346"/>
    </location>
</feature>
<feature type="compositionally biased region" description="Basic and acidic residues" evidence="2">
    <location>
        <begin position="246"/>
        <end position="264"/>
    </location>
</feature>
<proteinExistence type="predicted"/>
<feature type="region of interest" description="Disordered" evidence="2">
    <location>
        <begin position="112"/>
        <end position="155"/>
    </location>
</feature>
<gene>
    <name evidence="3" type="ORF">BCR32DRAFT_294753</name>
</gene>
<sequence length="992" mass="114919">MTNNTIPAFDKTNIEIIENQKKNHFRSRSVDLVTINNTFSEMSVQPNIKSEKRSIDKINEIILGSEKYYIPERPVLTIDTKAPARRSLRTPLSEVNYNELLESLESLTSEVKNNTLKHTKTEDNKKEDTKTEKTNLDDTKTEEKEKDESEKKLKHSTSIRYLLSLTKKASNENLKSNEENNMPCLTDILQNSKNYLFNLAKKTQESSEETENNENKKIKEIKKSDVPDLKIIINSRKSSESTICKPDNDKCETTKNVENNKKDDDDNNSIVNDSNDNSVINLYSKNRDSINLDVYMNSEMFPTTPITPMEEIPEDKENLKEKEIINKKEQKEIKECIEKKNLVEIKEIKVTKNKYTIENIPLPEIPVARYSHKKSNSDYRIPENKSKSHLRRTYSKDKLEILKRENIEASYNKISNSKDEEEEKEEEEEYDNERNPDRNDSICYSNSHSLNNSGQCDTFGNRRNKSYLNQKNNNSNNLHKRNSQHRISSNRSSINLQDIENIKDITKSFYNTNKKKTSRTNNKETGKDVYYIKRLDNDIDEKSDKANAIRMYRNTRKLSDVTTKHRRTYSTSSNHSLPDINNSGFKYDKVNISPNLTSKTISPYLRSKNLSPSLMSKSPYLRSKNIPAVKSSLCNQSFNADEANFEKVRKLSEISTHEDSLDLMTSEIEKDKSMEKMMNNLEAIKCNINGEKQKIKEENSIKPSWAKNSSSNSSNSSNSSTTSEEEEKKEINIPSKPQRPKCDTTLVFTKRNSSLTRFSVVSARTRNSVAQSPDLSMKSKYYRYSLARNINTYNNVGNLPVPSHHTKLCIPHFNPNSNIQHFRKNSIDSTCSQDTLMMDGCINTSRVESSMIYSTSFTNAYPNNYSNSFSNSFSNPNRSFLFRDSKNNNNNYNINNNKFTSIINEIKEEPIEEPSFDFNKKTENKTIPTTEKKSEIVSKISNVTDIPFLHNNKDQEKWETKMHTMSLYDEDNPKPRKNRKSFRKTFSIFKKK</sequence>
<feature type="compositionally biased region" description="Low complexity" evidence="2">
    <location>
        <begin position="466"/>
        <end position="477"/>
    </location>
</feature>
<keyword evidence="4" id="KW-1185">Reference proteome</keyword>